<dbReference type="PANTHER" id="PTHR34981:SF1">
    <property type="entry name" value="CELL DIVISION PROTEIN ZAPA"/>
    <property type="match status" value="1"/>
</dbReference>
<dbReference type="OrthoDB" id="5772359at2"/>
<accession>A0A120MZK9</accession>
<dbReference type="InterPro" id="IPR007838">
    <property type="entry name" value="Cell_div_ZapA-like"/>
</dbReference>
<evidence type="ECO:0000256" key="2">
    <source>
        <dbReference type="ARBA" id="ARBA00010074"/>
    </source>
</evidence>
<keyword evidence="4" id="KW-0963">Cytoplasm</keyword>
<comment type="subcellular location">
    <subcellularLocation>
        <location evidence="1">Cytoplasm</location>
    </subcellularLocation>
</comment>
<dbReference type="RefSeq" id="WP_096406924.1">
    <property type="nucleotide sequence ID" value="NZ_AP017372.2"/>
</dbReference>
<comment type="subunit">
    <text evidence="10">Homodimer. Interacts with FtsZ.</text>
</comment>
<dbReference type="GO" id="GO:0000917">
    <property type="term" value="P:division septum assembly"/>
    <property type="evidence" value="ECO:0007669"/>
    <property type="project" value="UniProtKB-KW"/>
</dbReference>
<dbReference type="KEGG" id="hhk:HH1059_00420"/>
<dbReference type="InterPro" id="IPR036192">
    <property type="entry name" value="Cell_div_ZapA-like_sf"/>
</dbReference>
<evidence type="ECO:0000256" key="5">
    <source>
        <dbReference type="ARBA" id="ARBA00022618"/>
    </source>
</evidence>
<comment type="similarity">
    <text evidence="2">Belongs to the ZapA family. Type 1 subfamily.</text>
</comment>
<dbReference type="Proteomes" id="UP000218890">
    <property type="component" value="Chromosome"/>
</dbReference>
<evidence type="ECO:0000256" key="12">
    <source>
        <dbReference type="SAM" id="Coils"/>
    </source>
</evidence>
<dbReference type="SUPFAM" id="SSF102829">
    <property type="entry name" value="Cell division protein ZapA-like"/>
    <property type="match status" value="1"/>
</dbReference>
<feature type="coiled-coil region" evidence="12">
    <location>
        <begin position="67"/>
        <end position="94"/>
    </location>
</feature>
<evidence type="ECO:0000256" key="8">
    <source>
        <dbReference type="ARBA" id="ARBA00023306"/>
    </source>
</evidence>
<evidence type="ECO:0000313" key="14">
    <source>
        <dbReference type="Proteomes" id="UP000218890"/>
    </source>
</evidence>
<dbReference type="GO" id="GO:0032153">
    <property type="term" value="C:cell division site"/>
    <property type="evidence" value="ECO:0007669"/>
    <property type="project" value="TreeGrafter"/>
</dbReference>
<sequence length="104" mass="11536">MTEAVKVRILEQDYTIACPEDAKNSLLQSADYVDRKMREVRQSGKVVGTDRVAVMAAINIAYELLEAHAENQEMADVRKRLARLDERIAETVANDAKANTGKSG</sequence>
<keyword evidence="6 12" id="KW-0175">Coiled coil</keyword>
<dbReference type="GO" id="GO:0030428">
    <property type="term" value="C:cell septum"/>
    <property type="evidence" value="ECO:0007669"/>
    <property type="project" value="TreeGrafter"/>
</dbReference>
<dbReference type="EMBL" id="AP017372">
    <property type="protein sequence ID" value="BAU56711.1"/>
    <property type="molecule type" value="Genomic_DNA"/>
</dbReference>
<gene>
    <name evidence="13" type="primary">zapA</name>
    <name evidence="13" type="ORF">HH1059_00420</name>
</gene>
<keyword evidence="8" id="KW-0131">Cell cycle</keyword>
<reference evidence="13" key="1">
    <citation type="submission" date="2016-02" db="EMBL/GenBank/DDBJ databases">
        <title>Halorhodospira halochloris DSM-1059 complete genome, version 2.</title>
        <authorList>
            <person name="Tsukatani Y."/>
        </authorList>
    </citation>
    <scope>NUCLEOTIDE SEQUENCE</scope>
    <source>
        <strain evidence="13">DSM 1059</strain>
    </source>
</reference>
<evidence type="ECO:0000256" key="10">
    <source>
        <dbReference type="ARBA" id="ARBA00026068"/>
    </source>
</evidence>
<comment type="function">
    <text evidence="9">Activator of cell division through the inhibition of FtsZ GTPase activity, therefore promoting FtsZ assembly into bundles of protofilaments necessary for the formation of the division Z ring. It is recruited early at mid-cell but it is not essential for cell division.</text>
</comment>
<dbReference type="GO" id="GO:0043093">
    <property type="term" value="P:FtsZ-dependent cytokinesis"/>
    <property type="evidence" value="ECO:0007669"/>
    <property type="project" value="TreeGrafter"/>
</dbReference>
<evidence type="ECO:0000256" key="1">
    <source>
        <dbReference type="ARBA" id="ARBA00004496"/>
    </source>
</evidence>
<dbReference type="Pfam" id="PF05164">
    <property type="entry name" value="ZapA"/>
    <property type="match status" value="1"/>
</dbReference>
<evidence type="ECO:0000256" key="6">
    <source>
        <dbReference type="ARBA" id="ARBA00023054"/>
    </source>
</evidence>
<evidence type="ECO:0000256" key="3">
    <source>
        <dbReference type="ARBA" id="ARBA00015195"/>
    </source>
</evidence>
<dbReference type="GO" id="GO:0000921">
    <property type="term" value="P:septin ring assembly"/>
    <property type="evidence" value="ECO:0007669"/>
    <property type="project" value="TreeGrafter"/>
</dbReference>
<evidence type="ECO:0000256" key="7">
    <source>
        <dbReference type="ARBA" id="ARBA00023210"/>
    </source>
</evidence>
<evidence type="ECO:0000256" key="4">
    <source>
        <dbReference type="ARBA" id="ARBA00022490"/>
    </source>
</evidence>
<dbReference type="Gene3D" id="1.20.5.50">
    <property type="match status" value="1"/>
</dbReference>
<dbReference type="AlphaFoldDB" id="A0A120MZK9"/>
<proteinExistence type="inferred from homology"/>
<dbReference type="GO" id="GO:0005829">
    <property type="term" value="C:cytosol"/>
    <property type="evidence" value="ECO:0007669"/>
    <property type="project" value="TreeGrafter"/>
</dbReference>
<dbReference type="InterPro" id="IPR042233">
    <property type="entry name" value="Cell_div_ZapA_N"/>
</dbReference>
<evidence type="ECO:0000256" key="11">
    <source>
        <dbReference type="ARBA" id="ARBA00033158"/>
    </source>
</evidence>
<keyword evidence="5" id="KW-0132">Cell division</keyword>
<protein>
    <recommendedName>
        <fullName evidence="3">Cell division protein ZapA</fullName>
    </recommendedName>
    <alternativeName>
        <fullName evidence="11">Z ring-associated protein ZapA</fullName>
    </alternativeName>
</protein>
<dbReference type="Gene3D" id="3.30.160.880">
    <property type="entry name" value="Cell division protein ZapA protomer, N-terminal domain"/>
    <property type="match status" value="1"/>
</dbReference>
<evidence type="ECO:0000313" key="13">
    <source>
        <dbReference type="EMBL" id="BAU56711.1"/>
    </source>
</evidence>
<keyword evidence="14" id="KW-1185">Reference proteome</keyword>
<keyword evidence="7" id="KW-0717">Septation</keyword>
<dbReference type="PANTHER" id="PTHR34981">
    <property type="entry name" value="CELL DIVISION PROTEIN ZAPA"/>
    <property type="match status" value="1"/>
</dbReference>
<organism evidence="13 14">
    <name type="scientific">Halorhodospira halochloris</name>
    <name type="common">Ectothiorhodospira halochloris</name>
    <dbReference type="NCBI Taxonomy" id="1052"/>
    <lineage>
        <taxon>Bacteria</taxon>
        <taxon>Pseudomonadati</taxon>
        <taxon>Pseudomonadota</taxon>
        <taxon>Gammaproteobacteria</taxon>
        <taxon>Chromatiales</taxon>
        <taxon>Ectothiorhodospiraceae</taxon>
        <taxon>Halorhodospira</taxon>
    </lineage>
</organism>
<evidence type="ECO:0000256" key="9">
    <source>
        <dbReference type="ARBA" id="ARBA00024910"/>
    </source>
</evidence>
<name>A0A120MZK9_HALHR</name>